<comment type="caution">
    <text evidence="2">The sequence shown here is derived from an EMBL/GenBank/DDBJ whole genome shotgun (WGS) entry which is preliminary data.</text>
</comment>
<evidence type="ECO:0000313" key="2">
    <source>
        <dbReference type="EMBL" id="GGK45521.1"/>
    </source>
</evidence>
<sequence>MEGEARAAAALQGYALGELRELFSAHRLERTVHLEVHVQIESFDQVETRGELGKSDHTDLGDIGESGVH</sequence>
<gene>
    <name evidence="2" type="ORF">GCM10010094_01660</name>
</gene>
<feature type="region of interest" description="Disordered" evidence="1">
    <location>
        <begin position="45"/>
        <end position="69"/>
    </location>
</feature>
<reference evidence="2" key="1">
    <citation type="journal article" date="2014" name="Int. J. Syst. Evol. Microbiol.">
        <title>Complete genome sequence of Corynebacterium casei LMG S-19264T (=DSM 44701T), isolated from a smear-ripened cheese.</title>
        <authorList>
            <consortium name="US DOE Joint Genome Institute (JGI-PGF)"/>
            <person name="Walter F."/>
            <person name="Albersmeier A."/>
            <person name="Kalinowski J."/>
            <person name="Ruckert C."/>
        </authorList>
    </citation>
    <scope>NUCLEOTIDE SEQUENCE</scope>
    <source>
        <strain evidence="2">JCM 3035</strain>
    </source>
</reference>
<keyword evidence="3" id="KW-1185">Reference proteome</keyword>
<dbReference type="Proteomes" id="UP000637788">
    <property type="component" value="Unassembled WGS sequence"/>
</dbReference>
<evidence type="ECO:0000256" key="1">
    <source>
        <dbReference type="SAM" id="MobiDB-lite"/>
    </source>
</evidence>
<proteinExistence type="predicted"/>
<organism evidence="2 3">
    <name type="scientific">Streptomyces flaveus</name>
    <dbReference type="NCBI Taxonomy" id="66370"/>
    <lineage>
        <taxon>Bacteria</taxon>
        <taxon>Bacillati</taxon>
        <taxon>Actinomycetota</taxon>
        <taxon>Actinomycetes</taxon>
        <taxon>Kitasatosporales</taxon>
        <taxon>Streptomycetaceae</taxon>
        <taxon>Streptomyces</taxon>
        <taxon>Streptomyces aurantiacus group</taxon>
    </lineage>
</organism>
<accession>A0A917QER7</accession>
<reference evidence="2" key="2">
    <citation type="submission" date="2020-09" db="EMBL/GenBank/DDBJ databases">
        <authorList>
            <person name="Sun Q."/>
            <person name="Ohkuma M."/>
        </authorList>
    </citation>
    <scope>NUCLEOTIDE SEQUENCE</scope>
    <source>
        <strain evidence="2">JCM 3035</strain>
    </source>
</reference>
<feature type="compositionally biased region" description="Basic and acidic residues" evidence="1">
    <location>
        <begin position="46"/>
        <end position="60"/>
    </location>
</feature>
<protein>
    <submittedName>
        <fullName evidence="2">Uncharacterized protein</fullName>
    </submittedName>
</protein>
<dbReference type="EMBL" id="BMPQ01000001">
    <property type="protein sequence ID" value="GGK45521.1"/>
    <property type="molecule type" value="Genomic_DNA"/>
</dbReference>
<name>A0A917QER7_9ACTN</name>
<evidence type="ECO:0000313" key="3">
    <source>
        <dbReference type="Proteomes" id="UP000637788"/>
    </source>
</evidence>
<dbReference type="AlphaFoldDB" id="A0A917QER7"/>